<dbReference type="Pfam" id="PF13238">
    <property type="entry name" value="AAA_18"/>
    <property type="match status" value="1"/>
</dbReference>
<organism evidence="1 2">
    <name type="scientific">Candidatus Nomurabacteria bacterium GW2011_GWA1_36_15</name>
    <dbReference type="NCBI Taxonomy" id="1618728"/>
    <lineage>
        <taxon>Bacteria</taxon>
        <taxon>Candidatus Nomuraibacteriota</taxon>
    </lineage>
</organism>
<dbReference type="InterPro" id="IPR027417">
    <property type="entry name" value="P-loop_NTPase"/>
</dbReference>
<gene>
    <name evidence="1" type="ORF">US05_C0011G0039</name>
</gene>
<dbReference type="SUPFAM" id="SSF52540">
    <property type="entry name" value="P-loop containing nucleoside triphosphate hydrolases"/>
    <property type="match status" value="1"/>
</dbReference>
<dbReference type="EMBL" id="LBRM01000011">
    <property type="protein sequence ID" value="KKP97842.1"/>
    <property type="molecule type" value="Genomic_DNA"/>
</dbReference>
<protein>
    <recommendedName>
        <fullName evidence="3">Dephospho-CoA kinase-like protein</fullName>
    </recommendedName>
</protein>
<dbReference type="PANTHER" id="PTHR41930">
    <property type="entry name" value="UPF0200 PROTEIN MJ1399"/>
    <property type="match status" value="1"/>
</dbReference>
<dbReference type="PANTHER" id="PTHR41930:SF1">
    <property type="entry name" value="DEPHOSPHO-COA KINASE"/>
    <property type="match status" value="1"/>
</dbReference>
<evidence type="ECO:0000313" key="1">
    <source>
        <dbReference type="EMBL" id="KKP97842.1"/>
    </source>
</evidence>
<evidence type="ECO:0008006" key="3">
    <source>
        <dbReference type="Google" id="ProtNLM"/>
    </source>
</evidence>
<dbReference type="AlphaFoldDB" id="A0A0G0H1N1"/>
<dbReference type="Proteomes" id="UP000034606">
    <property type="component" value="Unassembled WGS sequence"/>
</dbReference>
<evidence type="ECO:0000313" key="2">
    <source>
        <dbReference type="Proteomes" id="UP000034606"/>
    </source>
</evidence>
<proteinExistence type="predicted"/>
<reference evidence="1 2" key="1">
    <citation type="journal article" date="2015" name="Nature">
        <title>rRNA introns, odd ribosomes, and small enigmatic genomes across a large radiation of phyla.</title>
        <authorList>
            <person name="Brown C.T."/>
            <person name="Hug L.A."/>
            <person name="Thomas B.C."/>
            <person name="Sharon I."/>
            <person name="Castelle C.J."/>
            <person name="Singh A."/>
            <person name="Wilkins M.J."/>
            <person name="Williams K.H."/>
            <person name="Banfield J.F."/>
        </authorList>
    </citation>
    <scope>NUCLEOTIDE SEQUENCE [LARGE SCALE GENOMIC DNA]</scope>
</reference>
<comment type="caution">
    <text evidence="1">The sequence shown here is derived from an EMBL/GenBank/DDBJ whole genome shotgun (WGS) entry which is preliminary data.</text>
</comment>
<accession>A0A0G0H1N1</accession>
<name>A0A0G0H1N1_9BACT</name>
<dbReference type="Gene3D" id="3.40.50.300">
    <property type="entry name" value="P-loop containing nucleotide triphosphate hydrolases"/>
    <property type="match status" value="1"/>
</dbReference>
<sequence>MNKIILAIVGLPGAGKNEVTEYLMKKMNWPKVYFGDVTFDEMKKVGLEINETNERKTREEIRARLGMGSYAILSIPKIKELYEESSVIVESLYSWEEYLEMKKEFGDVFKVLATFSSPEIRTERLKNRPHRPLTKEEMISRDYAQIENLHQAGPIARADFMIVNEGTIESLHEHKSSFKCFSLFIFSHLFLSISGKKVSASGNSASTCVI</sequence>